<feature type="domain" description="CxC5 like cysteine cluster associated with KDZ" evidence="1">
    <location>
        <begin position="56"/>
        <end position="97"/>
    </location>
</feature>
<dbReference type="AlphaFoldDB" id="A0A0C9X8M3"/>
<dbReference type="OrthoDB" id="3055037at2759"/>
<evidence type="ECO:0000313" key="3">
    <source>
        <dbReference type="Proteomes" id="UP000054477"/>
    </source>
</evidence>
<dbReference type="EMBL" id="KN838891">
    <property type="protein sequence ID" value="KIJ92692.1"/>
    <property type="molecule type" value="Genomic_DNA"/>
</dbReference>
<accession>A0A0C9X8M3</accession>
<dbReference type="HOGENOM" id="CLU_2237035_0_0_1"/>
<gene>
    <name evidence="2" type="ORF">K443DRAFT_13403</name>
</gene>
<evidence type="ECO:0000259" key="1">
    <source>
        <dbReference type="Pfam" id="PF18718"/>
    </source>
</evidence>
<name>A0A0C9X8M3_9AGAR</name>
<evidence type="ECO:0000313" key="2">
    <source>
        <dbReference type="EMBL" id="KIJ92692.1"/>
    </source>
</evidence>
<proteinExistence type="predicted"/>
<dbReference type="InterPro" id="IPR041539">
    <property type="entry name" value="CxC5"/>
</dbReference>
<dbReference type="Pfam" id="PF18718">
    <property type="entry name" value="CxC5"/>
    <property type="match status" value="1"/>
</dbReference>
<dbReference type="Proteomes" id="UP000054477">
    <property type="component" value="Unassembled WGS sequence"/>
</dbReference>
<reference evidence="2 3" key="1">
    <citation type="submission" date="2014-04" db="EMBL/GenBank/DDBJ databases">
        <authorList>
            <consortium name="DOE Joint Genome Institute"/>
            <person name="Kuo A."/>
            <person name="Kohler A."/>
            <person name="Nagy L.G."/>
            <person name="Floudas D."/>
            <person name="Copeland A."/>
            <person name="Barry K.W."/>
            <person name="Cichocki N."/>
            <person name="Veneault-Fourrey C."/>
            <person name="LaButti K."/>
            <person name="Lindquist E.A."/>
            <person name="Lipzen A."/>
            <person name="Lundell T."/>
            <person name="Morin E."/>
            <person name="Murat C."/>
            <person name="Sun H."/>
            <person name="Tunlid A."/>
            <person name="Henrissat B."/>
            <person name="Grigoriev I.V."/>
            <person name="Hibbett D.S."/>
            <person name="Martin F."/>
            <person name="Nordberg H.P."/>
            <person name="Cantor M.N."/>
            <person name="Hua S.X."/>
        </authorList>
    </citation>
    <scope>NUCLEOTIDE SEQUENCE [LARGE SCALE GENOMIC DNA]</scope>
    <source>
        <strain evidence="2 3">LaAM-08-1</strain>
    </source>
</reference>
<reference evidence="3" key="2">
    <citation type="submission" date="2015-01" db="EMBL/GenBank/DDBJ databases">
        <title>Evolutionary Origins and Diversification of the Mycorrhizal Mutualists.</title>
        <authorList>
            <consortium name="DOE Joint Genome Institute"/>
            <consortium name="Mycorrhizal Genomics Consortium"/>
            <person name="Kohler A."/>
            <person name="Kuo A."/>
            <person name="Nagy L.G."/>
            <person name="Floudas D."/>
            <person name="Copeland A."/>
            <person name="Barry K.W."/>
            <person name="Cichocki N."/>
            <person name="Veneault-Fourrey C."/>
            <person name="LaButti K."/>
            <person name="Lindquist E.A."/>
            <person name="Lipzen A."/>
            <person name="Lundell T."/>
            <person name="Morin E."/>
            <person name="Murat C."/>
            <person name="Riley R."/>
            <person name="Ohm R."/>
            <person name="Sun H."/>
            <person name="Tunlid A."/>
            <person name="Henrissat B."/>
            <person name="Grigoriev I.V."/>
            <person name="Hibbett D.S."/>
            <person name="Martin F."/>
        </authorList>
    </citation>
    <scope>NUCLEOTIDE SEQUENCE [LARGE SCALE GENOMIC DNA]</scope>
    <source>
        <strain evidence="3">LaAM-08-1</strain>
    </source>
</reference>
<keyword evidence="3" id="KW-1185">Reference proteome</keyword>
<protein>
    <recommendedName>
        <fullName evidence="1">CxC5 like cysteine cluster associated with KDZ domain-containing protein</fullName>
    </recommendedName>
</protein>
<organism evidence="2 3">
    <name type="scientific">Laccaria amethystina LaAM-08-1</name>
    <dbReference type="NCBI Taxonomy" id="1095629"/>
    <lineage>
        <taxon>Eukaryota</taxon>
        <taxon>Fungi</taxon>
        <taxon>Dikarya</taxon>
        <taxon>Basidiomycota</taxon>
        <taxon>Agaricomycotina</taxon>
        <taxon>Agaricomycetes</taxon>
        <taxon>Agaricomycetidae</taxon>
        <taxon>Agaricales</taxon>
        <taxon>Agaricineae</taxon>
        <taxon>Hydnangiaceae</taxon>
        <taxon>Laccaria</taxon>
    </lineage>
</organism>
<sequence length="105" mass="12323">MFLPEFIIILLSDLCEINEESTYALWLYLKDMVWEYADKANIVDERFKLFGRDLGYASLYPPVKYCTNDLCDRRMKGLKLQKTDQTHGILYTLDKGIWVSDSLLS</sequence>